<accession>A0A516SH65</accession>
<dbReference type="PANTHER" id="PTHR35564:SF4">
    <property type="entry name" value="CYTOPLASMIC PROTEIN"/>
    <property type="match status" value="1"/>
</dbReference>
<evidence type="ECO:0000313" key="1">
    <source>
        <dbReference type="EMBL" id="QDQ27501.1"/>
    </source>
</evidence>
<reference evidence="2" key="1">
    <citation type="submission" date="2019-07" db="EMBL/GenBank/DDBJ databases">
        <title>Chitinimonas sp. nov., isolated from Ny-Alesund, arctica soil.</title>
        <authorList>
            <person name="Xu Q."/>
            <person name="Peng F."/>
        </authorList>
    </citation>
    <scope>NUCLEOTIDE SEQUENCE [LARGE SCALE GENOMIC DNA]</scope>
    <source>
        <strain evidence="2">R3-44</strain>
    </source>
</reference>
<dbReference type="OrthoDB" id="1523296at2"/>
<dbReference type="PANTHER" id="PTHR35564">
    <property type="match status" value="1"/>
</dbReference>
<name>A0A516SH65_9NEIS</name>
<proteinExistence type="predicted"/>
<sequence>MNFWYRIAERPQGVGLFDLLRRIEASQPQRPRLGRAARPQEEAVRLGQAPSLSFAPSELDNVELGGAVPKVQVRSLGLFGPNGALPLPMTEYVWDRLHNYRDPTWANFADIFHHRMLALFYRAWAEVQPAVGYDRPQEDRFAGYLGAMSGYGQAGLRDRDLVEDEAKLHFTGLLARNCRDMDSLRHILQDYFQVPVQIEPFALHWLTLPPSEQTSLGGSDAAAQLGVGSVLGARVPDRQYCFGLTLGPMDFEQYQRFLPDGGSLPKLRDWIRNYLGLAYEWHLHLLVKPHTLPKPQLNGSLQLGRDAWLSRREPVEAVTGWQKA</sequence>
<dbReference type="KEGG" id="cari:FNU76_14680"/>
<dbReference type="RefSeq" id="WP_144278894.1">
    <property type="nucleotide sequence ID" value="NZ_CP041730.1"/>
</dbReference>
<dbReference type="Pfam" id="PF06996">
    <property type="entry name" value="T6SS_TssG"/>
    <property type="match status" value="1"/>
</dbReference>
<evidence type="ECO:0000313" key="2">
    <source>
        <dbReference type="Proteomes" id="UP000317550"/>
    </source>
</evidence>
<dbReference type="Proteomes" id="UP000317550">
    <property type="component" value="Chromosome"/>
</dbReference>
<gene>
    <name evidence="1" type="primary">tssG</name>
    <name evidence="1" type="ORF">FNU76_14680</name>
</gene>
<organism evidence="1 2">
    <name type="scientific">Chitinimonas arctica</name>
    <dbReference type="NCBI Taxonomy" id="2594795"/>
    <lineage>
        <taxon>Bacteria</taxon>
        <taxon>Pseudomonadati</taxon>
        <taxon>Pseudomonadota</taxon>
        <taxon>Betaproteobacteria</taxon>
        <taxon>Neisseriales</taxon>
        <taxon>Chitinibacteraceae</taxon>
        <taxon>Chitinimonas</taxon>
    </lineage>
</organism>
<dbReference type="EMBL" id="CP041730">
    <property type="protein sequence ID" value="QDQ27501.1"/>
    <property type="molecule type" value="Genomic_DNA"/>
</dbReference>
<keyword evidence="2" id="KW-1185">Reference proteome</keyword>
<dbReference type="NCBIfam" id="TIGR03347">
    <property type="entry name" value="VI_chp_1"/>
    <property type="match status" value="1"/>
</dbReference>
<protein>
    <submittedName>
        <fullName evidence="1">Type VI secretion system baseplate subunit TssG</fullName>
    </submittedName>
</protein>
<dbReference type="InterPro" id="IPR010732">
    <property type="entry name" value="T6SS_TssG-like"/>
</dbReference>
<dbReference type="AlphaFoldDB" id="A0A516SH65"/>